<feature type="domain" description="Fatty acid hydroxylase" evidence="7">
    <location>
        <begin position="133"/>
        <end position="272"/>
    </location>
</feature>
<evidence type="ECO:0000259" key="8">
    <source>
        <dbReference type="Pfam" id="PF12076"/>
    </source>
</evidence>
<dbReference type="InterPro" id="IPR021940">
    <property type="entry name" value="CER1-like_C"/>
</dbReference>
<feature type="transmembrane region" description="Helical" evidence="6">
    <location>
        <begin position="21"/>
        <end position="39"/>
    </location>
</feature>
<evidence type="ECO:0000313" key="9">
    <source>
        <dbReference type="EMBL" id="EOY33461.1"/>
    </source>
</evidence>
<comment type="similarity">
    <text evidence="2">Belongs to the sterol desaturase family.</text>
</comment>
<proteinExistence type="inferred from homology"/>
<feature type="transmembrane region" description="Helical" evidence="6">
    <location>
        <begin position="325"/>
        <end position="345"/>
    </location>
</feature>
<organism evidence="9 10">
    <name type="scientific">Theobroma cacao</name>
    <name type="common">Cacao</name>
    <name type="synonym">Cocoa</name>
    <dbReference type="NCBI Taxonomy" id="3641"/>
    <lineage>
        <taxon>Eukaryota</taxon>
        <taxon>Viridiplantae</taxon>
        <taxon>Streptophyta</taxon>
        <taxon>Embryophyta</taxon>
        <taxon>Tracheophyta</taxon>
        <taxon>Spermatophyta</taxon>
        <taxon>Magnoliopsida</taxon>
        <taxon>eudicotyledons</taxon>
        <taxon>Gunneridae</taxon>
        <taxon>Pentapetalae</taxon>
        <taxon>rosids</taxon>
        <taxon>malvids</taxon>
        <taxon>Malvales</taxon>
        <taxon>Malvaceae</taxon>
        <taxon>Byttnerioideae</taxon>
        <taxon>Theobroma</taxon>
    </lineage>
</organism>
<evidence type="ECO:0000256" key="2">
    <source>
        <dbReference type="ARBA" id="ARBA00009324"/>
    </source>
</evidence>
<dbReference type="eggNOG" id="ENOG502QR3T">
    <property type="taxonomic scope" value="Eukaryota"/>
</dbReference>
<dbReference type="Pfam" id="PF12076">
    <property type="entry name" value="CER1-like_C"/>
    <property type="match status" value="1"/>
</dbReference>
<dbReference type="InterPro" id="IPR006694">
    <property type="entry name" value="Fatty_acid_hydroxylase"/>
</dbReference>
<dbReference type="AlphaFoldDB" id="A0A061GVD6"/>
<feature type="transmembrane region" description="Helical" evidence="6">
    <location>
        <begin position="126"/>
        <end position="145"/>
    </location>
</feature>
<evidence type="ECO:0000256" key="4">
    <source>
        <dbReference type="ARBA" id="ARBA00022989"/>
    </source>
</evidence>
<name>A0A061GVD6_THECC</name>
<keyword evidence="4 6" id="KW-1133">Transmembrane helix</keyword>
<evidence type="ECO:0000256" key="1">
    <source>
        <dbReference type="ARBA" id="ARBA00004141"/>
    </source>
</evidence>
<keyword evidence="3 6" id="KW-0812">Transmembrane</keyword>
<feature type="transmembrane region" description="Helical" evidence="6">
    <location>
        <begin position="45"/>
        <end position="64"/>
    </location>
</feature>
<keyword evidence="10" id="KW-1185">Reference proteome</keyword>
<dbReference type="GO" id="GO:0016491">
    <property type="term" value="F:oxidoreductase activity"/>
    <property type="evidence" value="ECO:0007669"/>
    <property type="project" value="InterPro"/>
</dbReference>
<accession>A0A061GVD6</accession>
<evidence type="ECO:0000259" key="7">
    <source>
        <dbReference type="Pfam" id="PF04116"/>
    </source>
</evidence>
<dbReference type="InParanoid" id="A0A061GVD6"/>
<dbReference type="Gramene" id="EOY33461">
    <property type="protein sequence ID" value="EOY33461"/>
    <property type="gene ID" value="TCM_041433"/>
</dbReference>
<reference evidence="9 10" key="1">
    <citation type="journal article" date="2013" name="Genome Biol.">
        <title>The genome sequence of the most widely cultivated cacao type and its use to identify candidate genes regulating pod color.</title>
        <authorList>
            <person name="Motamayor J.C."/>
            <person name="Mockaitis K."/>
            <person name="Schmutz J."/>
            <person name="Haiminen N."/>
            <person name="Iii D.L."/>
            <person name="Cornejo O."/>
            <person name="Findley S.D."/>
            <person name="Zheng P."/>
            <person name="Utro F."/>
            <person name="Royaert S."/>
            <person name="Saski C."/>
            <person name="Jenkins J."/>
            <person name="Podicheti R."/>
            <person name="Zhao M."/>
            <person name="Scheffler B.E."/>
            <person name="Stack J.C."/>
            <person name="Feltus F.A."/>
            <person name="Mustiga G.M."/>
            <person name="Amores F."/>
            <person name="Phillips W."/>
            <person name="Marelli J.P."/>
            <person name="May G.D."/>
            <person name="Shapiro H."/>
            <person name="Ma J."/>
            <person name="Bustamante C.D."/>
            <person name="Schnell R.J."/>
            <person name="Main D."/>
            <person name="Gilbert D."/>
            <person name="Parida L."/>
            <person name="Kuhn D.N."/>
        </authorList>
    </citation>
    <scope>NUCLEOTIDE SEQUENCE [LARGE SCALE GENOMIC DNA]</scope>
    <source>
        <strain evidence="10">cv. Matina 1-6</strain>
    </source>
</reference>
<keyword evidence="5 6" id="KW-0472">Membrane</keyword>
<evidence type="ECO:0000256" key="3">
    <source>
        <dbReference type="ARBA" id="ARBA00022692"/>
    </source>
</evidence>
<dbReference type="OMA" id="KWFYTIF"/>
<dbReference type="GO" id="GO:0016020">
    <property type="term" value="C:membrane"/>
    <property type="evidence" value="ECO:0007669"/>
    <property type="project" value="UniProtKB-SubCell"/>
</dbReference>
<dbReference type="GO" id="GO:0005506">
    <property type="term" value="F:iron ion binding"/>
    <property type="evidence" value="ECO:0007669"/>
    <property type="project" value="InterPro"/>
</dbReference>
<feature type="domain" description="Very-long-chain aldehyde decarbonylase CER1-like C-terminal" evidence="8">
    <location>
        <begin position="451"/>
        <end position="613"/>
    </location>
</feature>
<gene>
    <name evidence="9" type="ORF">TCM_041433</name>
</gene>
<evidence type="ECO:0000313" key="10">
    <source>
        <dbReference type="Proteomes" id="UP000026915"/>
    </source>
</evidence>
<feature type="transmembrane region" description="Helical" evidence="6">
    <location>
        <begin position="182"/>
        <end position="199"/>
    </location>
</feature>
<dbReference type="Proteomes" id="UP000026915">
    <property type="component" value="Chromosome 9"/>
</dbReference>
<dbReference type="Pfam" id="PF04116">
    <property type="entry name" value="FA_hydroxylase"/>
    <property type="match status" value="1"/>
</dbReference>
<dbReference type="HOGENOM" id="CLU_017842_1_0_1"/>
<dbReference type="GO" id="GO:0008610">
    <property type="term" value="P:lipid biosynthetic process"/>
    <property type="evidence" value="ECO:0007669"/>
    <property type="project" value="InterPro"/>
</dbReference>
<evidence type="ECO:0000256" key="5">
    <source>
        <dbReference type="ARBA" id="ARBA00023136"/>
    </source>
</evidence>
<sequence length="618" mass="71348">MATKPGILSDWPWQSIGNFKYALLVPGAIYSTYSFITTAENERNLFMFLVFPFLLFRFAHYQLWISVSRYRTAKGNNRIVDKSLDFEQVDRERSWDDQIVLNGILFYAAGVVLRDQFNMPFFKADGTIITLLLHWGPAEFLYYWLHRALHHHYLYARYHSHHHSSIVTEPNTSFVHPFAEVISYYVLLLIPILTSIYIGKASIIGVFTYVTVVDFLNNMGHCNFEFIPEWAFTIFPPLKYIVYTPSFHSLHHTQFRTNYSLFCPFYDYVYGTVDKSTDSLYETTIKREAESPDVVHLTHLTTPDSIYHLPLGFPSLSSKPQASKWYLLFMWPVTLWSVLLTWIYGHAFISERNAFKKLKLQAWVVPKYNMQYFSKWQRETISKLIGEAIQDADKKGAKVLSLGLLNQHEEFSRNIELYIKRHPQLKIKVVDGSSLAAAIVLNCIPKETTQVLLRGRISKDACLLVQALCQKGIQVVTLQEDDYKKLLKYDNKLESNLVPSARYDVKVWLVGDGLTDKEQSKAPKGTLFIPFSIFPPNQIRKDCYYHTTPAMEAPKSVENMHSCEDWLPRRVMSASRVAGIIHASEGWEVNECGGTTFSIDKVWEASLEHGFRPLSIST</sequence>
<dbReference type="InterPro" id="IPR050307">
    <property type="entry name" value="Sterol_Desaturase_Related"/>
</dbReference>
<protein>
    <submittedName>
        <fullName evidence="9">CER1 protein isoform 1</fullName>
    </submittedName>
</protein>
<dbReference type="EMBL" id="CM001887">
    <property type="protein sequence ID" value="EOY33461.1"/>
    <property type="molecule type" value="Genomic_DNA"/>
</dbReference>
<evidence type="ECO:0000256" key="6">
    <source>
        <dbReference type="SAM" id="Phobius"/>
    </source>
</evidence>
<comment type="subcellular location">
    <subcellularLocation>
        <location evidence="1">Membrane</location>
        <topology evidence="1">Multi-pass membrane protein</topology>
    </subcellularLocation>
</comment>
<dbReference type="PANTHER" id="PTHR11863">
    <property type="entry name" value="STEROL DESATURASE"/>
    <property type="match status" value="1"/>
</dbReference>